<feature type="signal peptide" evidence="1">
    <location>
        <begin position="1"/>
        <end position="20"/>
    </location>
</feature>
<dbReference type="RefSeq" id="WP_201919650.1">
    <property type="nucleotide sequence ID" value="NZ_JAERQG010000002.1"/>
</dbReference>
<dbReference type="SUPFAM" id="SSF101898">
    <property type="entry name" value="NHL repeat"/>
    <property type="match status" value="1"/>
</dbReference>
<protein>
    <submittedName>
        <fullName evidence="2">Uncharacterized protein</fullName>
    </submittedName>
</protein>
<dbReference type="SUPFAM" id="SSF48452">
    <property type="entry name" value="TPR-like"/>
    <property type="match status" value="1"/>
</dbReference>
<proteinExistence type="predicted"/>
<dbReference type="InterPro" id="IPR011042">
    <property type="entry name" value="6-blade_b-propeller_TolB-like"/>
</dbReference>
<accession>A0A937DIR1</accession>
<organism evidence="2 3">
    <name type="scientific">Marivirga atlantica</name>
    <dbReference type="NCBI Taxonomy" id="1548457"/>
    <lineage>
        <taxon>Bacteria</taxon>
        <taxon>Pseudomonadati</taxon>
        <taxon>Bacteroidota</taxon>
        <taxon>Cytophagia</taxon>
        <taxon>Cytophagales</taxon>
        <taxon>Marivirgaceae</taxon>
        <taxon>Marivirga</taxon>
    </lineage>
</organism>
<evidence type="ECO:0000256" key="1">
    <source>
        <dbReference type="SAM" id="SignalP"/>
    </source>
</evidence>
<feature type="chain" id="PRO_5038094397" evidence="1">
    <location>
        <begin position="21"/>
        <end position="682"/>
    </location>
</feature>
<sequence length="682" mass="77842">MTRFLLFLTLMNMLMSLSFAQDYVTAYNNGKEAFEAKNYKAYLREMQTANQIRPNHQTIMYHLALAQSLNDNSDSACYWLRKVINIDAYNYPLDKEQLKGLKESSCYQQLVNRQEFLQNELLSSATLLSIADSSLHIEGVAYDANNRRFLVSSINKRNIFAIDQNGNAMAILKEALPLSQTGMAIDAAGFLWVAAMGIKEGGLSEDSPQIDRSSLFKIDLIKGEVIEKYELSDDEPHLFGDLIINQKGEILISDSRQNIVYLLDGEGLKTYLKHDDFISLQGLVQIDQYLFIADYVNGIYAYNTHSKQLQKLENKLDISLKGIDGLYADEERLIAIQNGTKPFRVISLSLDECNETITSFKVLDRFYSEKAEPTLGISRNHVLYYVSKSFWPLNKNGVIENPENIKPEIRLLRLEETISTTAYDREEYVKVLNNHEDEALFFYENNWLVFRKYAKKHGFIEGYEIKQVADSDYDIILTTTYKDEQQEDSIEAHFKKWMSTQSGANLLNELTPKDFRKSIKVEKQAILTSNELKGSRISAGCTDSVHRVFDFWLGDWEVHNPQGNYVGHNHISLVENGCGLKEQWSGAGGGYSGTSYNFYDANTGKWHQSWIDNQGGILQLKGGMENGVMVMKTEPSLNANNQTVINKVSWTPKSENEVVQLWQVSTDNGENWQTVFHGIYRK</sequence>
<dbReference type="EMBL" id="JAERQG010000002">
    <property type="protein sequence ID" value="MBL0765230.1"/>
    <property type="molecule type" value="Genomic_DNA"/>
</dbReference>
<dbReference type="AlphaFoldDB" id="A0A937DIR1"/>
<dbReference type="InterPro" id="IPR011990">
    <property type="entry name" value="TPR-like_helical_dom_sf"/>
</dbReference>
<evidence type="ECO:0000313" key="2">
    <source>
        <dbReference type="EMBL" id="MBL0765230.1"/>
    </source>
</evidence>
<dbReference type="Gene3D" id="2.120.10.30">
    <property type="entry name" value="TolB, C-terminal domain"/>
    <property type="match status" value="1"/>
</dbReference>
<comment type="caution">
    <text evidence="2">The sequence shown here is derived from an EMBL/GenBank/DDBJ whole genome shotgun (WGS) entry which is preliminary data.</text>
</comment>
<reference evidence="2" key="1">
    <citation type="submission" date="2021-01" db="EMBL/GenBank/DDBJ databases">
        <title>Marivirga sp. nov., isolated from intertidal surface sediments.</title>
        <authorList>
            <person name="Zhang M."/>
        </authorList>
    </citation>
    <scope>NUCLEOTIDE SEQUENCE</scope>
    <source>
        <strain evidence="2">SM1354</strain>
    </source>
</reference>
<dbReference type="Proteomes" id="UP000642920">
    <property type="component" value="Unassembled WGS sequence"/>
</dbReference>
<name>A0A937DIR1_9BACT</name>
<keyword evidence="1" id="KW-0732">Signal</keyword>
<keyword evidence="3" id="KW-1185">Reference proteome</keyword>
<gene>
    <name evidence="2" type="ORF">JKP34_08225</name>
</gene>
<evidence type="ECO:0000313" key="3">
    <source>
        <dbReference type="Proteomes" id="UP000642920"/>
    </source>
</evidence>